<gene>
    <name evidence="5" type="ORF">ACH5RR_004911</name>
</gene>
<name>A0ABD3AZD0_9GENT</name>
<proteinExistence type="inferred from homology"/>
<evidence type="ECO:0000313" key="5">
    <source>
        <dbReference type="EMBL" id="KAL3536450.1"/>
    </source>
</evidence>
<dbReference type="InterPro" id="IPR045128">
    <property type="entry name" value="PI31-like"/>
</dbReference>
<dbReference type="EMBL" id="JBJUIK010000002">
    <property type="protein sequence ID" value="KAL3536450.1"/>
    <property type="molecule type" value="Genomic_DNA"/>
</dbReference>
<feature type="domain" description="PI31 proteasome regulator N-terminal" evidence="4">
    <location>
        <begin position="18"/>
        <end position="156"/>
    </location>
</feature>
<feature type="region of interest" description="Disordered" evidence="3">
    <location>
        <begin position="267"/>
        <end position="313"/>
    </location>
</feature>
<keyword evidence="2" id="KW-0647">Proteasome</keyword>
<dbReference type="Gene3D" id="3.40.1000.30">
    <property type="match status" value="1"/>
</dbReference>
<sequence length="313" mass="33172">MGSSVTEQSVMGVIRAARPSFRNAQDKVVFAVHASFLASGFLLHATGPPCFSDDALPSTSTDEEVGIEHWNEFDDCYGFVYSNPDNGSKKVLVKFLAMNDKLLLDALREGDAEPVNLEINVRDYVAEDGGNNYSSMFKNIGKLVKDVDKDILGKLGGSSTSSSSDKKPSSESRVAEGDDSKSNQKPSSRLSEPDEPSSFNPPNQGFIVPPVPGSGVDDLIPGPGAGVYPRGNFGGPGSMLIGPNDPRWFGGSGHEPRLPGGLQPGIPPGARFDPYGPPGVPGFEPNRFIGQPRRPGGGTHPDLEHFGDGSDFI</sequence>
<evidence type="ECO:0000259" key="4">
    <source>
        <dbReference type="Pfam" id="PF11566"/>
    </source>
</evidence>
<dbReference type="PANTHER" id="PTHR13266">
    <property type="entry name" value="PROTEASOME INHIBITOR"/>
    <property type="match status" value="1"/>
</dbReference>
<evidence type="ECO:0000313" key="6">
    <source>
        <dbReference type="Proteomes" id="UP001630127"/>
    </source>
</evidence>
<protein>
    <recommendedName>
        <fullName evidence="4">PI31 proteasome regulator N-terminal domain-containing protein</fullName>
    </recommendedName>
</protein>
<feature type="compositionally biased region" description="Basic and acidic residues" evidence="3">
    <location>
        <begin position="301"/>
        <end position="313"/>
    </location>
</feature>
<dbReference type="Pfam" id="PF11566">
    <property type="entry name" value="PI31_Prot_N"/>
    <property type="match status" value="1"/>
</dbReference>
<evidence type="ECO:0000256" key="1">
    <source>
        <dbReference type="ARBA" id="ARBA00006405"/>
    </source>
</evidence>
<evidence type="ECO:0000256" key="3">
    <source>
        <dbReference type="SAM" id="MobiDB-lite"/>
    </source>
</evidence>
<accession>A0ABD3AZD0</accession>
<comment type="caution">
    <text evidence="5">The sequence shown here is derived from an EMBL/GenBank/DDBJ whole genome shotgun (WGS) entry which is preliminary data.</text>
</comment>
<dbReference type="PANTHER" id="PTHR13266:SF1">
    <property type="entry name" value="PROTEASOME INHIBITOR PI31 SUBUNIT"/>
    <property type="match status" value="1"/>
</dbReference>
<evidence type="ECO:0000256" key="2">
    <source>
        <dbReference type="ARBA" id="ARBA00022942"/>
    </source>
</evidence>
<dbReference type="Proteomes" id="UP001630127">
    <property type="component" value="Unassembled WGS sequence"/>
</dbReference>
<feature type="compositionally biased region" description="Basic and acidic residues" evidence="3">
    <location>
        <begin position="164"/>
        <end position="182"/>
    </location>
</feature>
<organism evidence="5 6">
    <name type="scientific">Cinchona calisaya</name>
    <dbReference type="NCBI Taxonomy" id="153742"/>
    <lineage>
        <taxon>Eukaryota</taxon>
        <taxon>Viridiplantae</taxon>
        <taxon>Streptophyta</taxon>
        <taxon>Embryophyta</taxon>
        <taxon>Tracheophyta</taxon>
        <taxon>Spermatophyta</taxon>
        <taxon>Magnoliopsida</taxon>
        <taxon>eudicotyledons</taxon>
        <taxon>Gunneridae</taxon>
        <taxon>Pentapetalae</taxon>
        <taxon>asterids</taxon>
        <taxon>lamiids</taxon>
        <taxon>Gentianales</taxon>
        <taxon>Rubiaceae</taxon>
        <taxon>Cinchonoideae</taxon>
        <taxon>Cinchoneae</taxon>
        <taxon>Cinchona</taxon>
    </lineage>
</organism>
<keyword evidence="6" id="KW-1185">Reference proteome</keyword>
<comment type="similarity">
    <text evidence="1">Belongs to the proteasome inhibitor PI31 family.</text>
</comment>
<feature type="region of interest" description="Disordered" evidence="3">
    <location>
        <begin position="155"/>
        <end position="223"/>
    </location>
</feature>
<dbReference type="GO" id="GO:0000502">
    <property type="term" value="C:proteasome complex"/>
    <property type="evidence" value="ECO:0007669"/>
    <property type="project" value="UniProtKB-KW"/>
</dbReference>
<dbReference type="InterPro" id="IPR021625">
    <property type="entry name" value="PI31_Prot_N"/>
</dbReference>
<reference evidence="5 6" key="1">
    <citation type="submission" date="2024-11" db="EMBL/GenBank/DDBJ databases">
        <title>A near-complete genome assembly of Cinchona calisaya.</title>
        <authorList>
            <person name="Lian D.C."/>
            <person name="Zhao X.W."/>
            <person name="Wei L."/>
        </authorList>
    </citation>
    <scope>NUCLEOTIDE SEQUENCE [LARGE SCALE GENOMIC DNA]</scope>
    <source>
        <tissue evidence="5">Nenye</tissue>
    </source>
</reference>
<dbReference type="AlphaFoldDB" id="A0ABD3AZD0"/>